<gene>
    <name evidence="7" type="ORF">J8F10_03975</name>
</gene>
<evidence type="ECO:0000313" key="8">
    <source>
        <dbReference type="Proteomes" id="UP000676565"/>
    </source>
</evidence>
<dbReference type="InterPro" id="IPR017968">
    <property type="entry name" value="Acylphosphatase_CS"/>
</dbReference>
<comment type="similarity">
    <text evidence="1 5">Belongs to the acylphosphatase family.</text>
</comment>
<evidence type="ECO:0000256" key="4">
    <source>
        <dbReference type="PROSITE-ProRule" id="PRU00520"/>
    </source>
</evidence>
<dbReference type="Gene3D" id="3.30.70.100">
    <property type="match status" value="1"/>
</dbReference>
<evidence type="ECO:0000256" key="3">
    <source>
        <dbReference type="ARBA" id="ARBA00047645"/>
    </source>
</evidence>
<evidence type="ECO:0000313" key="7">
    <source>
        <dbReference type="EMBL" id="MBP3954446.1"/>
    </source>
</evidence>
<dbReference type="RefSeq" id="WP_210652575.1">
    <property type="nucleotide sequence ID" value="NZ_JAGKQQ010000001.1"/>
</dbReference>
<feature type="active site" evidence="4">
    <location>
        <position position="18"/>
    </location>
</feature>
<proteinExistence type="inferred from homology"/>
<comment type="catalytic activity">
    <reaction evidence="3 4">
        <text>an acyl phosphate + H2O = a carboxylate + phosphate + H(+)</text>
        <dbReference type="Rhea" id="RHEA:14965"/>
        <dbReference type="ChEBI" id="CHEBI:15377"/>
        <dbReference type="ChEBI" id="CHEBI:15378"/>
        <dbReference type="ChEBI" id="CHEBI:29067"/>
        <dbReference type="ChEBI" id="CHEBI:43474"/>
        <dbReference type="ChEBI" id="CHEBI:59918"/>
        <dbReference type="EC" id="3.6.1.7"/>
    </reaction>
</comment>
<dbReference type="Proteomes" id="UP000676565">
    <property type="component" value="Unassembled WGS sequence"/>
</dbReference>
<evidence type="ECO:0000256" key="5">
    <source>
        <dbReference type="RuleBase" id="RU004168"/>
    </source>
</evidence>
<dbReference type="InterPro" id="IPR020456">
    <property type="entry name" value="Acylphosphatase"/>
</dbReference>
<accession>A0ABS5BL68</accession>
<dbReference type="InterPro" id="IPR001792">
    <property type="entry name" value="Acylphosphatase-like_dom"/>
</dbReference>
<protein>
    <recommendedName>
        <fullName evidence="2 4">acylphosphatase</fullName>
        <ecNumber evidence="2 4">3.6.1.7</ecNumber>
    </recommendedName>
</protein>
<dbReference type="SUPFAM" id="SSF54975">
    <property type="entry name" value="Acylphosphatase/BLUF domain-like"/>
    <property type="match status" value="1"/>
</dbReference>
<dbReference type="Pfam" id="PF00708">
    <property type="entry name" value="Acylphosphatase"/>
    <property type="match status" value="1"/>
</dbReference>
<feature type="domain" description="Acylphosphatase-like" evidence="6">
    <location>
        <begin position="3"/>
        <end position="90"/>
    </location>
</feature>
<evidence type="ECO:0000259" key="6">
    <source>
        <dbReference type="PROSITE" id="PS51160"/>
    </source>
</evidence>
<reference evidence="7 8" key="1">
    <citation type="submission" date="2021-04" db="EMBL/GenBank/DDBJ databases">
        <authorList>
            <person name="Ivanova A."/>
        </authorList>
    </citation>
    <scope>NUCLEOTIDE SEQUENCE [LARGE SCALE GENOMIC DNA]</scope>
    <source>
        <strain evidence="7 8">G18</strain>
    </source>
</reference>
<dbReference type="PROSITE" id="PS51160">
    <property type="entry name" value="ACYLPHOSPHATASE_3"/>
    <property type="match status" value="1"/>
</dbReference>
<dbReference type="PANTHER" id="PTHR47268:SF4">
    <property type="entry name" value="ACYLPHOSPHATASE"/>
    <property type="match status" value="1"/>
</dbReference>
<keyword evidence="4" id="KW-0378">Hydrolase</keyword>
<evidence type="ECO:0000256" key="2">
    <source>
        <dbReference type="ARBA" id="ARBA00012150"/>
    </source>
</evidence>
<organism evidence="7 8">
    <name type="scientific">Gemmata palustris</name>
    <dbReference type="NCBI Taxonomy" id="2822762"/>
    <lineage>
        <taxon>Bacteria</taxon>
        <taxon>Pseudomonadati</taxon>
        <taxon>Planctomycetota</taxon>
        <taxon>Planctomycetia</taxon>
        <taxon>Gemmatales</taxon>
        <taxon>Gemmataceae</taxon>
        <taxon>Gemmata</taxon>
    </lineage>
</organism>
<dbReference type="PROSITE" id="PS00151">
    <property type="entry name" value="ACYLPHOSPHATASE_2"/>
    <property type="match status" value="1"/>
</dbReference>
<sequence length="90" mass="10085">MMAKVVYYSGHVQGVGFRATTAWIARTHPQVRGWVRNLADGRVELLADGDARAIAAFLADVRQRMADHITAEEIFEREPDHALTGFLISY</sequence>
<keyword evidence="8" id="KW-1185">Reference proteome</keyword>
<evidence type="ECO:0000256" key="1">
    <source>
        <dbReference type="ARBA" id="ARBA00005614"/>
    </source>
</evidence>
<dbReference type="EC" id="3.6.1.7" evidence="2 4"/>
<name>A0ABS5BL68_9BACT</name>
<dbReference type="PANTHER" id="PTHR47268">
    <property type="entry name" value="ACYLPHOSPHATASE"/>
    <property type="match status" value="1"/>
</dbReference>
<dbReference type="InterPro" id="IPR036046">
    <property type="entry name" value="Acylphosphatase-like_dom_sf"/>
</dbReference>
<dbReference type="EMBL" id="JAGKQQ010000001">
    <property type="protein sequence ID" value="MBP3954446.1"/>
    <property type="molecule type" value="Genomic_DNA"/>
</dbReference>
<comment type="caution">
    <text evidence="7">The sequence shown here is derived from an EMBL/GenBank/DDBJ whole genome shotgun (WGS) entry which is preliminary data.</text>
</comment>
<feature type="active site" evidence="4">
    <location>
        <position position="37"/>
    </location>
</feature>